<organism evidence="1 2">
    <name type="scientific">Spirosoma profusum</name>
    <dbReference type="NCBI Taxonomy" id="2771354"/>
    <lineage>
        <taxon>Bacteria</taxon>
        <taxon>Pseudomonadati</taxon>
        <taxon>Bacteroidota</taxon>
        <taxon>Cytophagia</taxon>
        <taxon>Cytophagales</taxon>
        <taxon>Cytophagaceae</taxon>
        <taxon>Spirosoma</taxon>
    </lineage>
</organism>
<dbReference type="NCBIfam" id="TIGR02246">
    <property type="entry name" value="SgcJ/EcaC family oxidoreductase"/>
    <property type="match status" value="1"/>
</dbReference>
<dbReference type="InterPro" id="IPR011944">
    <property type="entry name" value="Steroid_delta5-4_isomerase"/>
</dbReference>
<sequence length="168" mass="18879">MTATITQTPDAQAQSTDEQPFQDILSTMQKGWNAKSGQTFASVFDSKHDYVVVNGIYLSGITPEANAHGHQQLFNTVYRTNVLILKLDKIRFVRPDLVLMHVLGATYEQGKTVPVDPAVVISMLVEKKNDIWKVVSFHNCNIEVSNEPDAPNKSPIPFQAMYATWYKH</sequence>
<gene>
    <name evidence="1" type="ORF">IC229_11050</name>
</gene>
<dbReference type="Gene3D" id="3.10.450.50">
    <property type="match status" value="1"/>
</dbReference>
<name>A0A927ASF1_9BACT</name>
<dbReference type="AlphaFoldDB" id="A0A927ASF1"/>
<dbReference type="SUPFAM" id="SSF54427">
    <property type="entry name" value="NTF2-like"/>
    <property type="match status" value="1"/>
</dbReference>
<keyword evidence="2" id="KW-1185">Reference proteome</keyword>
<accession>A0A927ASF1</accession>
<evidence type="ECO:0000313" key="2">
    <source>
        <dbReference type="Proteomes" id="UP000598820"/>
    </source>
</evidence>
<dbReference type="InterPro" id="IPR032710">
    <property type="entry name" value="NTF2-like_dom_sf"/>
</dbReference>
<reference evidence="1" key="1">
    <citation type="submission" date="2020-09" db="EMBL/GenBank/DDBJ databases">
        <authorList>
            <person name="Kim M.K."/>
        </authorList>
    </citation>
    <scope>NUCLEOTIDE SEQUENCE</scope>
    <source>
        <strain evidence="1">BT702</strain>
    </source>
</reference>
<protein>
    <submittedName>
        <fullName evidence="1">SgcJ/EcaC family oxidoreductase</fullName>
    </submittedName>
</protein>
<evidence type="ECO:0000313" key="1">
    <source>
        <dbReference type="EMBL" id="MBD2701175.1"/>
    </source>
</evidence>
<proteinExistence type="predicted"/>
<dbReference type="EMBL" id="JACWZY010000007">
    <property type="protein sequence ID" value="MBD2701175.1"/>
    <property type="molecule type" value="Genomic_DNA"/>
</dbReference>
<comment type="caution">
    <text evidence="1">The sequence shown here is derived from an EMBL/GenBank/DDBJ whole genome shotgun (WGS) entry which is preliminary data.</text>
</comment>
<dbReference type="Proteomes" id="UP000598820">
    <property type="component" value="Unassembled WGS sequence"/>
</dbReference>